<proteinExistence type="predicted"/>
<name>A0A2Z3HSA9_9CAUL</name>
<dbReference type="Proteomes" id="UP000247763">
    <property type="component" value="Chromosome"/>
</dbReference>
<keyword evidence="2" id="KW-1185">Reference proteome</keyword>
<dbReference type="KEGG" id="phb:HYN04_04415"/>
<evidence type="ECO:0000313" key="2">
    <source>
        <dbReference type="Proteomes" id="UP000247763"/>
    </source>
</evidence>
<organism evidence="1 2">
    <name type="scientific">Phenylobacterium parvum</name>
    <dbReference type="NCBI Taxonomy" id="2201350"/>
    <lineage>
        <taxon>Bacteria</taxon>
        <taxon>Pseudomonadati</taxon>
        <taxon>Pseudomonadota</taxon>
        <taxon>Alphaproteobacteria</taxon>
        <taxon>Caulobacterales</taxon>
        <taxon>Caulobacteraceae</taxon>
        <taxon>Phenylobacterium</taxon>
    </lineage>
</organism>
<reference evidence="2" key="1">
    <citation type="submission" date="2018-05" db="EMBL/GenBank/DDBJ databases">
        <title>Genome sequencing of Phenylobacterium sp. HYN0004.</title>
        <authorList>
            <person name="Yi H."/>
            <person name="Baek C."/>
        </authorList>
    </citation>
    <scope>NUCLEOTIDE SEQUENCE [LARGE SCALE GENOMIC DNA]</scope>
    <source>
        <strain evidence="2">HYN0004</strain>
    </source>
</reference>
<dbReference type="OrthoDB" id="7211179at2"/>
<protein>
    <submittedName>
        <fullName evidence="1">Uncharacterized protein</fullName>
    </submittedName>
</protein>
<gene>
    <name evidence="1" type="ORF">HYN04_04415</name>
</gene>
<accession>A0A2Z3HSA9</accession>
<sequence>MRTELELRPGQARRLERVFRARAARGEGDRQLPKFAHHDRHVRAVMAQGGFWSLSERRIGRDGVAVCLPLLPPATTGRRP</sequence>
<evidence type="ECO:0000313" key="1">
    <source>
        <dbReference type="EMBL" id="AWM77066.1"/>
    </source>
</evidence>
<dbReference type="EMBL" id="CP029479">
    <property type="protein sequence ID" value="AWM77066.1"/>
    <property type="molecule type" value="Genomic_DNA"/>
</dbReference>
<dbReference type="AlphaFoldDB" id="A0A2Z3HSA9"/>